<dbReference type="InterPro" id="IPR007062">
    <property type="entry name" value="PPI-2"/>
</dbReference>
<dbReference type="Pfam" id="PF03357">
    <property type="entry name" value="Snf7"/>
    <property type="match status" value="1"/>
</dbReference>
<organism evidence="5 6">
    <name type="scientific">Eufriesea mexicana</name>
    <dbReference type="NCBI Taxonomy" id="516756"/>
    <lineage>
        <taxon>Eukaryota</taxon>
        <taxon>Metazoa</taxon>
        <taxon>Ecdysozoa</taxon>
        <taxon>Arthropoda</taxon>
        <taxon>Hexapoda</taxon>
        <taxon>Insecta</taxon>
        <taxon>Pterygota</taxon>
        <taxon>Neoptera</taxon>
        <taxon>Endopterygota</taxon>
        <taxon>Hymenoptera</taxon>
        <taxon>Apocrita</taxon>
        <taxon>Aculeata</taxon>
        <taxon>Apoidea</taxon>
        <taxon>Anthophila</taxon>
        <taxon>Apidae</taxon>
        <taxon>Eufriesea</taxon>
    </lineage>
</organism>
<dbReference type="GO" id="GO:0004864">
    <property type="term" value="F:protein phosphatase inhibitor activity"/>
    <property type="evidence" value="ECO:0007669"/>
    <property type="project" value="InterPro"/>
</dbReference>
<gene>
    <name evidence="5" type="ORF">WN48_00664</name>
</gene>
<dbReference type="Pfam" id="PF04979">
    <property type="entry name" value="IPP-2"/>
    <property type="match status" value="1"/>
</dbReference>
<name>A0A310SHP5_9HYME</name>
<dbReference type="PANTHER" id="PTHR10476">
    <property type="entry name" value="CHARGED MULTIVESICULAR BODY PROTEIN"/>
    <property type="match status" value="1"/>
</dbReference>
<keyword evidence="6" id="KW-1185">Reference proteome</keyword>
<dbReference type="InterPro" id="IPR005024">
    <property type="entry name" value="Snf7_fam"/>
</dbReference>
<dbReference type="Gene3D" id="6.10.140.1230">
    <property type="match status" value="1"/>
</dbReference>
<evidence type="ECO:0000256" key="3">
    <source>
        <dbReference type="SAM" id="Coils"/>
    </source>
</evidence>
<evidence type="ECO:0000256" key="2">
    <source>
        <dbReference type="ARBA" id="ARBA00006190"/>
    </source>
</evidence>
<dbReference type="EMBL" id="KQ761155">
    <property type="protein sequence ID" value="OAD58127.1"/>
    <property type="molecule type" value="Genomic_DNA"/>
</dbReference>
<dbReference type="GO" id="GO:0007034">
    <property type="term" value="P:vacuolar transport"/>
    <property type="evidence" value="ECO:0007669"/>
    <property type="project" value="InterPro"/>
</dbReference>
<feature type="region of interest" description="Disordered" evidence="4">
    <location>
        <begin position="1"/>
        <end position="34"/>
    </location>
</feature>
<proteinExistence type="inferred from homology"/>
<evidence type="ECO:0000256" key="4">
    <source>
        <dbReference type="SAM" id="MobiDB-lite"/>
    </source>
</evidence>
<evidence type="ECO:0000313" key="5">
    <source>
        <dbReference type="EMBL" id="OAD58127.1"/>
    </source>
</evidence>
<comment type="similarity">
    <text evidence="1">Belongs to the protein phosphatase inhibitor 2 family.</text>
</comment>
<dbReference type="Gene3D" id="6.10.250.1050">
    <property type="match status" value="1"/>
</dbReference>
<reference evidence="5 6" key="1">
    <citation type="submission" date="2015-07" db="EMBL/GenBank/DDBJ databases">
        <title>The genome of Eufriesea mexicana.</title>
        <authorList>
            <person name="Pan H."/>
            <person name="Kapheim K."/>
        </authorList>
    </citation>
    <scope>NUCLEOTIDE SEQUENCE [LARGE SCALE GENOMIC DNA]</scope>
    <source>
        <strain evidence="5">0111107269</strain>
        <tissue evidence="5">Whole body</tissue>
    </source>
</reference>
<accession>A0A310SHP5</accession>
<protein>
    <submittedName>
        <fullName evidence="5">Charged multivesicular body protein 1b</fullName>
    </submittedName>
</protein>
<evidence type="ECO:0000313" key="6">
    <source>
        <dbReference type="Proteomes" id="UP000250275"/>
    </source>
</evidence>
<sequence>MAENLSKRPPKGILKSSSSFDNPDVPRPSKETKWDEMNIIATLHPPEKDYGHMKIDEPKTPYNYEGLHGEFDFDTLDSTAVVAKLAEGSKPKIFEESSEDEEEKETLEERGNLFNLKFAVKELERNSKKCEKEEKVEKAKIKKAIQKSNMEGARIHAENAIRQRNQALNYLRMSARVDAVASRVQTALTTRKVTQSMAGVVKAMDAAMKSMNLEKISGLMDKFESQFEDLDVQSSYMENAMSQTTTTNVPQNDVDSLLKQVADEAGLELNMELPPGQFSSIGTTTVSQEQDELTQRLARLRE</sequence>
<dbReference type="OrthoDB" id="551302at2759"/>
<feature type="coiled-coil region" evidence="3">
    <location>
        <begin position="113"/>
        <end position="140"/>
    </location>
</feature>
<dbReference type="AlphaFoldDB" id="A0A310SHP5"/>
<evidence type="ECO:0000256" key="1">
    <source>
        <dbReference type="ARBA" id="ARBA00005472"/>
    </source>
</evidence>
<dbReference type="Proteomes" id="UP000250275">
    <property type="component" value="Unassembled WGS sequence"/>
</dbReference>
<dbReference type="GO" id="GO:0009966">
    <property type="term" value="P:regulation of signal transduction"/>
    <property type="evidence" value="ECO:0007669"/>
    <property type="project" value="InterPro"/>
</dbReference>
<keyword evidence="3" id="KW-0175">Coiled coil</keyword>
<comment type="similarity">
    <text evidence="2">Belongs to the SNF7 family.</text>
</comment>